<keyword evidence="1" id="KW-0812">Transmembrane</keyword>
<dbReference type="Proteomes" id="UP000241085">
    <property type="component" value="Unassembled WGS sequence"/>
</dbReference>
<accession>A0A2T4UW45</accession>
<comment type="caution">
    <text evidence="2">The sequence shown here is derived from an EMBL/GenBank/DDBJ whole genome shotgun (WGS) entry which is preliminary data.</text>
</comment>
<evidence type="ECO:0000313" key="2">
    <source>
        <dbReference type="EMBL" id="PTL73752.1"/>
    </source>
</evidence>
<dbReference type="InterPro" id="IPR058061">
    <property type="entry name" value="SCO4848-like"/>
</dbReference>
<evidence type="ECO:0008006" key="4">
    <source>
        <dbReference type="Google" id="ProtNLM"/>
    </source>
</evidence>
<feature type="transmembrane region" description="Helical" evidence="1">
    <location>
        <begin position="49"/>
        <end position="70"/>
    </location>
</feature>
<dbReference type="Pfam" id="PF26606">
    <property type="entry name" value="SCO4848"/>
    <property type="match status" value="1"/>
</dbReference>
<keyword evidence="1" id="KW-1133">Transmembrane helix</keyword>
<dbReference type="NCBIfam" id="NF046117">
    <property type="entry name" value="SCO4848_fam"/>
    <property type="match status" value="1"/>
</dbReference>
<evidence type="ECO:0000313" key="3">
    <source>
        <dbReference type="Proteomes" id="UP000241085"/>
    </source>
</evidence>
<dbReference type="AlphaFoldDB" id="A0A2T4UW45"/>
<gene>
    <name evidence="2" type="ORF">C1I63_13505</name>
</gene>
<name>A0A2T4UW45_9MICO</name>
<protein>
    <recommendedName>
        <fullName evidence="4">DUF2269 domain-containing protein</fullName>
    </recommendedName>
</protein>
<evidence type="ECO:0000256" key="1">
    <source>
        <dbReference type="SAM" id="Phobius"/>
    </source>
</evidence>
<sequence length="72" mass="7912">MMTLVCWMLIANAVWNAVVWPPFLRRVRKDPRARDADGRATTFLRVHSILIGISLLLAAVSLVVGVVGLVQG</sequence>
<dbReference type="EMBL" id="PZPL01000001">
    <property type="protein sequence ID" value="PTL73752.1"/>
    <property type="molecule type" value="Genomic_DNA"/>
</dbReference>
<organism evidence="2 3">
    <name type="scientific">Rathayibacter caricis DSM 15933</name>
    <dbReference type="NCBI Taxonomy" id="1328867"/>
    <lineage>
        <taxon>Bacteria</taxon>
        <taxon>Bacillati</taxon>
        <taxon>Actinomycetota</taxon>
        <taxon>Actinomycetes</taxon>
        <taxon>Micrococcales</taxon>
        <taxon>Microbacteriaceae</taxon>
        <taxon>Rathayibacter</taxon>
    </lineage>
</organism>
<keyword evidence="3" id="KW-1185">Reference proteome</keyword>
<reference evidence="2 3" key="1">
    <citation type="submission" date="2018-03" db="EMBL/GenBank/DDBJ databases">
        <title>Bacteriophage NCPPB3778 and a type I-E CRISPR drive the evolution of the US Biological Select Agent, Rathayibacter toxicus.</title>
        <authorList>
            <person name="Davis E.W.II."/>
            <person name="Tabima J.F."/>
            <person name="Weisberg A.J."/>
            <person name="Dantas Lopes L."/>
            <person name="Wiseman M.S."/>
            <person name="Wiseman M.S."/>
            <person name="Pupko T."/>
            <person name="Belcher M.S."/>
            <person name="Sechler A.J."/>
            <person name="Tancos M.A."/>
            <person name="Schroeder B.K."/>
            <person name="Murray T.D."/>
            <person name="Luster D.G."/>
            <person name="Schneider W.L."/>
            <person name="Rogers E."/>
            <person name="Andreote F.D."/>
            <person name="Grunwald N.J."/>
            <person name="Putnam M.L."/>
            <person name="Chang J.H."/>
        </authorList>
    </citation>
    <scope>NUCLEOTIDE SEQUENCE [LARGE SCALE GENOMIC DNA]</scope>
    <source>
        <strain evidence="2 3">DSM 15933</strain>
    </source>
</reference>
<proteinExistence type="predicted"/>
<keyword evidence="1" id="KW-0472">Membrane</keyword>